<protein>
    <submittedName>
        <fullName evidence="1">Uncharacterized protein</fullName>
    </submittedName>
</protein>
<dbReference type="Proteomes" id="UP001642464">
    <property type="component" value="Unassembled WGS sequence"/>
</dbReference>
<evidence type="ECO:0000313" key="2">
    <source>
        <dbReference type="Proteomes" id="UP001642464"/>
    </source>
</evidence>
<gene>
    <name evidence="1" type="ORF">SCF082_LOCUS48407</name>
</gene>
<sequence length="107" mass="12201">MNSKRCSVELLDGTFQVQQREWLRVLQTLWRSPNMPLLLLDSSPWPFGLENISEIIAEASSTPAHSIRWRPPSGGGRWKLLPSQPWPATKVLVGGDAPREVWWLRGE</sequence>
<accession>A0ABP0RSU7</accession>
<name>A0ABP0RSU7_9DINO</name>
<organism evidence="1 2">
    <name type="scientific">Durusdinium trenchii</name>
    <dbReference type="NCBI Taxonomy" id="1381693"/>
    <lineage>
        <taxon>Eukaryota</taxon>
        <taxon>Sar</taxon>
        <taxon>Alveolata</taxon>
        <taxon>Dinophyceae</taxon>
        <taxon>Suessiales</taxon>
        <taxon>Symbiodiniaceae</taxon>
        <taxon>Durusdinium</taxon>
    </lineage>
</organism>
<reference evidence="1 2" key="1">
    <citation type="submission" date="2024-02" db="EMBL/GenBank/DDBJ databases">
        <authorList>
            <person name="Chen Y."/>
            <person name="Shah S."/>
            <person name="Dougan E. K."/>
            <person name="Thang M."/>
            <person name="Chan C."/>
        </authorList>
    </citation>
    <scope>NUCLEOTIDE SEQUENCE [LARGE SCALE GENOMIC DNA]</scope>
</reference>
<dbReference type="EMBL" id="CAXAMM010042228">
    <property type="protein sequence ID" value="CAK9103652.1"/>
    <property type="molecule type" value="Genomic_DNA"/>
</dbReference>
<keyword evidence="2" id="KW-1185">Reference proteome</keyword>
<comment type="caution">
    <text evidence="1">The sequence shown here is derived from an EMBL/GenBank/DDBJ whole genome shotgun (WGS) entry which is preliminary data.</text>
</comment>
<evidence type="ECO:0000313" key="1">
    <source>
        <dbReference type="EMBL" id="CAK9103652.1"/>
    </source>
</evidence>
<proteinExistence type="predicted"/>